<dbReference type="PANTHER" id="PTHR43767">
    <property type="entry name" value="LONG-CHAIN-FATTY-ACID--COA LIGASE"/>
    <property type="match status" value="1"/>
</dbReference>
<accession>A0A9J6FK18</accession>
<dbReference type="VEuPathDB" id="VectorBase:HLOH_059577"/>
<dbReference type="PANTHER" id="PTHR43767:SF1">
    <property type="entry name" value="NONRIBOSOMAL PEPTIDE SYNTHASE PES1 (EUROFUNG)-RELATED"/>
    <property type="match status" value="1"/>
</dbReference>
<dbReference type="OrthoDB" id="10253869at2759"/>
<protein>
    <recommendedName>
        <fullName evidence="1">AMP-dependent synthetase/ligase domain-containing protein</fullName>
    </recommendedName>
</protein>
<dbReference type="InterPro" id="IPR050237">
    <property type="entry name" value="ATP-dep_AMP-bd_enzyme"/>
</dbReference>
<evidence type="ECO:0000313" key="2">
    <source>
        <dbReference type="EMBL" id="KAH9362284.1"/>
    </source>
</evidence>
<dbReference type="EMBL" id="JABSTR010000001">
    <property type="protein sequence ID" value="KAH9362284.1"/>
    <property type="molecule type" value="Genomic_DNA"/>
</dbReference>
<reference evidence="2 3" key="1">
    <citation type="journal article" date="2020" name="Cell">
        <title>Large-Scale Comparative Analyses of Tick Genomes Elucidate Their Genetic Diversity and Vector Capacities.</title>
        <authorList>
            <consortium name="Tick Genome and Microbiome Consortium (TIGMIC)"/>
            <person name="Jia N."/>
            <person name="Wang J."/>
            <person name="Shi W."/>
            <person name="Du L."/>
            <person name="Sun Y."/>
            <person name="Zhan W."/>
            <person name="Jiang J.F."/>
            <person name="Wang Q."/>
            <person name="Zhang B."/>
            <person name="Ji P."/>
            <person name="Bell-Sakyi L."/>
            <person name="Cui X.M."/>
            <person name="Yuan T.T."/>
            <person name="Jiang B.G."/>
            <person name="Yang W.F."/>
            <person name="Lam T.T."/>
            <person name="Chang Q.C."/>
            <person name="Ding S.J."/>
            <person name="Wang X.J."/>
            <person name="Zhu J.G."/>
            <person name="Ruan X.D."/>
            <person name="Zhao L."/>
            <person name="Wei J.T."/>
            <person name="Ye R.Z."/>
            <person name="Que T.C."/>
            <person name="Du C.H."/>
            <person name="Zhou Y.H."/>
            <person name="Cheng J.X."/>
            <person name="Dai P.F."/>
            <person name="Guo W.B."/>
            <person name="Han X.H."/>
            <person name="Huang E.J."/>
            <person name="Li L.F."/>
            <person name="Wei W."/>
            <person name="Gao Y.C."/>
            <person name="Liu J.Z."/>
            <person name="Shao H.Z."/>
            <person name="Wang X."/>
            <person name="Wang C.C."/>
            <person name="Yang T.C."/>
            <person name="Huo Q.B."/>
            <person name="Li W."/>
            <person name="Chen H.Y."/>
            <person name="Chen S.E."/>
            <person name="Zhou L.G."/>
            <person name="Ni X.B."/>
            <person name="Tian J.H."/>
            <person name="Sheng Y."/>
            <person name="Liu T."/>
            <person name="Pan Y.S."/>
            <person name="Xia L.Y."/>
            <person name="Li J."/>
            <person name="Zhao F."/>
            <person name="Cao W.C."/>
        </authorList>
    </citation>
    <scope>NUCLEOTIDE SEQUENCE [LARGE SCALE GENOMIC DNA]</scope>
    <source>
        <strain evidence="2">HaeL-2018</strain>
    </source>
</reference>
<dbReference type="SUPFAM" id="SSF56801">
    <property type="entry name" value="Acetyl-CoA synthetase-like"/>
    <property type="match status" value="1"/>
</dbReference>
<comment type="caution">
    <text evidence="2">The sequence shown here is derived from an EMBL/GenBank/DDBJ whole genome shotgun (WGS) entry which is preliminary data.</text>
</comment>
<dbReference type="Gene3D" id="3.40.50.12780">
    <property type="entry name" value="N-terminal domain of ligase-like"/>
    <property type="match status" value="1"/>
</dbReference>
<name>A0A9J6FK18_HAELO</name>
<dbReference type="Pfam" id="PF00501">
    <property type="entry name" value="AMP-binding"/>
    <property type="match status" value="1"/>
</dbReference>
<organism evidence="2 3">
    <name type="scientific">Haemaphysalis longicornis</name>
    <name type="common">Bush tick</name>
    <dbReference type="NCBI Taxonomy" id="44386"/>
    <lineage>
        <taxon>Eukaryota</taxon>
        <taxon>Metazoa</taxon>
        <taxon>Ecdysozoa</taxon>
        <taxon>Arthropoda</taxon>
        <taxon>Chelicerata</taxon>
        <taxon>Arachnida</taxon>
        <taxon>Acari</taxon>
        <taxon>Parasitiformes</taxon>
        <taxon>Ixodida</taxon>
        <taxon>Ixodoidea</taxon>
        <taxon>Ixodidae</taxon>
        <taxon>Haemaphysalinae</taxon>
        <taxon>Haemaphysalis</taxon>
    </lineage>
</organism>
<gene>
    <name evidence="2" type="ORF">HPB48_002262</name>
</gene>
<sequence>MTFKKILWTCKRTRLEVRKTLERRTPGGGCNTPWRTSTQLDTTTILSDSRSAITNFARSSIGETAARLLPTRKSTTTNIRWFPAHVGPIAGGAANRNETADDVARELAHRAAPPCASTAGDVGLQAEPLTTKGQVAKEELSIERSSGGATSRFLAAEGQFAPNRRTKKQLTCVLSRLAVAKRTAAREKFQPASTMDSEGRPAAVIEDRVVRSSAPDPPIPDVDYAEYLRTVWRKSEERTALIKADTGERCSYQELEDACCRVAYALSGLGFQPGDMAGIHCDTSLDAMLAFYGTVFAGGSMVFAKPSLTARKPPPFIFCLLCR</sequence>
<feature type="domain" description="AMP-dependent synthetase/ligase" evidence="1">
    <location>
        <begin position="231"/>
        <end position="311"/>
    </location>
</feature>
<dbReference type="AlphaFoldDB" id="A0A9J6FK18"/>
<dbReference type="InterPro" id="IPR042099">
    <property type="entry name" value="ANL_N_sf"/>
</dbReference>
<evidence type="ECO:0000313" key="3">
    <source>
        <dbReference type="Proteomes" id="UP000821853"/>
    </source>
</evidence>
<dbReference type="Proteomes" id="UP000821853">
    <property type="component" value="Chromosome 1"/>
</dbReference>
<evidence type="ECO:0000259" key="1">
    <source>
        <dbReference type="Pfam" id="PF00501"/>
    </source>
</evidence>
<dbReference type="InterPro" id="IPR000873">
    <property type="entry name" value="AMP-dep_synth/lig_dom"/>
</dbReference>
<proteinExistence type="predicted"/>
<keyword evidence="3" id="KW-1185">Reference proteome</keyword>